<dbReference type="Proteomes" id="UP000260351">
    <property type="component" value="Unassembled WGS sequence"/>
</dbReference>
<keyword evidence="1" id="KW-0732">Signal</keyword>
<feature type="signal peptide" evidence="1">
    <location>
        <begin position="1"/>
        <end position="18"/>
    </location>
</feature>
<gene>
    <name evidence="2" type="ORF">DZC52_03175</name>
</gene>
<name>A0A3E1KBY2_9GAMM</name>
<comment type="caution">
    <text evidence="2">The sequence shown here is derived from an EMBL/GenBank/DDBJ whole genome shotgun (WGS) entry which is preliminary data.</text>
</comment>
<protein>
    <recommendedName>
        <fullName evidence="4">Secreted protein</fullName>
    </recommendedName>
</protein>
<sequence>MRVIACASAMLAMMSVRAEPVEDYWANLQALCGEAFEGELIEAPEGENGFAGKRLLMHVRECSEQRIRIPFVVGEDRSRTWVLTRHDDRIELRHDHRHEDGTPDEVTMYGGVSTNAGRPDVQYFPADERTRRTIEAAFSNVWMMRIEPGETFSYGLRRLGTSRVFRIDFDLSAPVDPPPAPWGWEAGQ</sequence>
<accession>A0A3E1KBY2</accession>
<evidence type="ECO:0000313" key="2">
    <source>
        <dbReference type="EMBL" id="RFF32009.1"/>
    </source>
</evidence>
<organism evidence="2 3">
    <name type="scientific">Wenzhouxiangella sediminis</name>
    <dbReference type="NCBI Taxonomy" id="1792836"/>
    <lineage>
        <taxon>Bacteria</taxon>
        <taxon>Pseudomonadati</taxon>
        <taxon>Pseudomonadota</taxon>
        <taxon>Gammaproteobacteria</taxon>
        <taxon>Chromatiales</taxon>
        <taxon>Wenzhouxiangellaceae</taxon>
        <taxon>Wenzhouxiangella</taxon>
    </lineage>
</organism>
<reference evidence="2 3" key="1">
    <citation type="submission" date="2018-08" db="EMBL/GenBank/DDBJ databases">
        <title>Wenzhouxiangella salilacus sp. nov., a novel bacterium isolated from a saline lake in Xinjiang Province, China.</title>
        <authorList>
            <person name="Han S."/>
        </authorList>
    </citation>
    <scope>NUCLEOTIDE SEQUENCE [LARGE SCALE GENOMIC DNA]</scope>
    <source>
        <strain evidence="2 3">XDB06</strain>
    </source>
</reference>
<evidence type="ECO:0008006" key="4">
    <source>
        <dbReference type="Google" id="ProtNLM"/>
    </source>
</evidence>
<dbReference type="EMBL" id="QUZK01000014">
    <property type="protein sequence ID" value="RFF32009.1"/>
    <property type="molecule type" value="Genomic_DNA"/>
</dbReference>
<feature type="chain" id="PRO_5017573000" description="Secreted protein" evidence="1">
    <location>
        <begin position="19"/>
        <end position="188"/>
    </location>
</feature>
<dbReference type="OrthoDB" id="1524207at2"/>
<keyword evidence="3" id="KW-1185">Reference proteome</keyword>
<dbReference type="AlphaFoldDB" id="A0A3E1KBY2"/>
<dbReference type="RefSeq" id="WP_116649667.1">
    <property type="nucleotide sequence ID" value="NZ_QUZK01000014.1"/>
</dbReference>
<evidence type="ECO:0000313" key="3">
    <source>
        <dbReference type="Proteomes" id="UP000260351"/>
    </source>
</evidence>
<evidence type="ECO:0000256" key="1">
    <source>
        <dbReference type="SAM" id="SignalP"/>
    </source>
</evidence>
<proteinExistence type="predicted"/>